<accession>A0A1F6ARS7</accession>
<feature type="transmembrane region" description="Helical" evidence="8">
    <location>
        <begin position="100"/>
        <end position="119"/>
    </location>
</feature>
<evidence type="ECO:0000256" key="8">
    <source>
        <dbReference type="SAM" id="Phobius"/>
    </source>
</evidence>
<evidence type="ECO:0000256" key="1">
    <source>
        <dbReference type="ARBA" id="ARBA00004651"/>
    </source>
</evidence>
<feature type="transmembrane region" description="Helical" evidence="8">
    <location>
        <begin position="7"/>
        <end position="29"/>
    </location>
</feature>
<evidence type="ECO:0000256" key="6">
    <source>
        <dbReference type="ARBA" id="ARBA00022989"/>
    </source>
</evidence>
<evidence type="ECO:0000256" key="3">
    <source>
        <dbReference type="ARBA" id="ARBA00022676"/>
    </source>
</evidence>
<keyword evidence="5 8" id="KW-0812">Transmembrane</keyword>
<dbReference type="InterPro" id="IPR050297">
    <property type="entry name" value="LipidA_mod_glycosyltrf_83"/>
</dbReference>
<feature type="transmembrane region" description="Helical" evidence="8">
    <location>
        <begin position="131"/>
        <end position="150"/>
    </location>
</feature>
<reference evidence="10 11" key="1">
    <citation type="journal article" date="2016" name="Nat. Commun.">
        <title>Thousands of microbial genomes shed light on interconnected biogeochemical processes in an aquifer system.</title>
        <authorList>
            <person name="Anantharaman K."/>
            <person name="Brown C.T."/>
            <person name="Hug L.A."/>
            <person name="Sharon I."/>
            <person name="Castelle C.J."/>
            <person name="Probst A.J."/>
            <person name="Thomas B.C."/>
            <person name="Singh A."/>
            <person name="Wilkins M.J."/>
            <person name="Karaoz U."/>
            <person name="Brodie E.L."/>
            <person name="Williams K.H."/>
            <person name="Hubbard S.S."/>
            <person name="Banfield J.F."/>
        </authorList>
    </citation>
    <scope>NUCLEOTIDE SEQUENCE [LARGE SCALE GENOMIC DNA]</scope>
</reference>
<evidence type="ECO:0000256" key="5">
    <source>
        <dbReference type="ARBA" id="ARBA00022692"/>
    </source>
</evidence>
<feature type="transmembrane region" description="Helical" evidence="8">
    <location>
        <begin position="49"/>
        <end position="70"/>
    </location>
</feature>
<feature type="transmembrane region" description="Helical" evidence="8">
    <location>
        <begin position="433"/>
        <end position="455"/>
    </location>
</feature>
<protein>
    <recommendedName>
        <fullName evidence="9">Glycosyltransferase RgtA/B/C/D-like domain-containing protein</fullName>
    </recommendedName>
</protein>
<evidence type="ECO:0000313" key="11">
    <source>
        <dbReference type="Proteomes" id="UP000176609"/>
    </source>
</evidence>
<dbReference type="EMBL" id="MFJR01000006">
    <property type="protein sequence ID" value="OGG27203.1"/>
    <property type="molecule type" value="Genomic_DNA"/>
</dbReference>
<dbReference type="GO" id="GO:0016763">
    <property type="term" value="F:pentosyltransferase activity"/>
    <property type="evidence" value="ECO:0007669"/>
    <property type="project" value="TreeGrafter"/>
</dbReference>
<dbReference type="AlphaFoldDB" id="A0A1F6ARS7"/>
<feature type="domain" description="Glycosyltransferase RgtA/B/C/D-like" evidence="9">
    <location>
        <begin position="238"/>
        <end position="377"/>
    </location>
</feature>
<dbReference type="GO" id="GO:0005886">
    <property type="term" value="C:plasma membrane"/>
    <property type="evidence" value="ECO:0007669"/>
    <property type="project" value="UniProtKB-SubCell"/>
</dbReference>
<keyword evidence="3" id="KW-0328">Glycosyltransferase</keyword>
<evidence type="ECO:0000313" key="10">
    <source>
        <dbReference type="EMBL" id="OGG27203.1"/>
    </source>
</evidence>
<sequence>MRRYLVIFLYILGFSVPYLINSNHSLYTFLYTSGLIDYLDNYLKIGRTVLVDTLTIFVIWSFITALIFLLSKAGKDVFESFIHDFRKVTSEKYKLNATRILVIFTSLFSCLSVFGYVIFKIYRGEAISNSPVVFLFIIATLLSAFLLLDISKKIRILSIRGIDIVITVFLIVLCILTLGFNLRFPKEMVADEAASWETVRHILRGEYKADIFSYGYYGYPAFNVFVQAGLLRLLHFTDKGIEGWRFTAVPMAALAVVGVYFLTRNLFNKKIAVLSSLLLLVNPYFMILSRISFPTNQSIIPPLYTVLFAHVGVTLDSLFYISLAGIFSGLGYYVYPSAKISVIIGVLILLYYLFTQKSKRGNLTISLVYLFSFILTATPVILSGWVYKANEGNRIYQSSVLSVDFLKSVYPNVSKDQLTSFYPLRLIGDKYRVYFHPIAIPFAIRNVIVSIVSLFQAEPIYDLNFRSSIGGTEWGFAIFTGFLAVLYRLVKGREKTKYILILIWFSVSMIILGGIFGAAQFWRLEPILPILAIFSGIGLYPLYICLRKLTKGYSGVFIFSAFIAFLLSVSMYRYFKLMRIPYSEEKEFEWDLSYAVNDAKKNDMVYYIYDIKEGIKYGGGILFNYMHLDDSRYASIPINEVENILKRTPTGKIFFYYLKDYNNLTNKLTDYHGQDDKLYISRSKKDNSILYYRYSRE</sequence>
<feature type="transmembrane region" description="Helical" evidence="8">
    <location>
        <begin position="366"/>
        <end position="387"/>
    </location>
</feature>
<keyword evidence="6 8" id="KW-1133">Transmembrane helix</keyword>
<feature type="transmembrane region" description="Helical" evidence="8">
    <location>
        <begin position="467"/>
        <end position="487"/>
    </location>
</feature>
<gene>
    <name evidence="10" type="ORF">A2960_03250</name>
</gene>
<keyword evidence="7 8" id="KW-0472">Membrane</keyword>
<evidence type="ECO:0000256" key="2">
    <source>
        <dbReference type="ARBA" id="ARBA00022475"/>
    </source>
</evidence>
<dbReference type="Pfam" id="PF13231">
    <property type="entry name" value="PMT_2"/>
    <property type="match status" value="1"/>
</dbReference>
<comment type="subcellular location">
    <subcellularLocation>
        <location evidence="1">Cell membrane</location>
        <topology evidence="1">Multi-pass membrane protein</topology>
    </subcellularLocation>
</comment>
<feature type="transmembrane region" description="Helical" evidence="8">
    <location>
        <begin position="553"/>
        <end position="575"/>
    </location>
</feature>
<dbReference type="PANTHER" id="PTHR33908">
    <property type="entry name" value="MANNOSYLTRANSFERASE YKCB-RELATED"/>
    <property type="match status" value="1"/>
</dbReference>
<feature type="transmembrane region" description="Helical" evidence="8">
    <location>
        <begin position="271"/>
        <end position="293"/>
    </location>
</feature>
<evidence type="ECO:0000256" key="4">
    <source>
        <dbReference type="ARBA" id="ARBA00022679"/>
    </source>
</evidence>
<dbReference type="InterPro" id="IPR038731">
    <property type="entry name" value="RgtA/B/C-like"/>
</dbReference>
<feature type="transmembrane region" description="Helical" evidence="8">
    <location>
        <begin position="243"/>
        <end position="262"/>
    </location>
</feature>
<proteinExistence type="predicted"/>
<feature type="transmembrane region" description="Helical" evidence="8">
    <location>
        <begin position="333"/>
        <end position="354"/>
    </location>
</feature>
<keyword evidence="2" id="KW-1003">Cell membrane</keyword>
<dbReference type="Proteomes" id="UP000176609">
    <property type="component" value="Unassembled WGS sequence"/>
</dbReference>
<feature type="transmembrane region" description="Helical" evidence="8">
    <location>
        <begin position="162"/>
        <end position="182"/>
    </location>
</feature>
<organism evidence="10 11">
    <name type="scientific">Candidatus Gottesmanbacteria bacterium RIFCSPLOWO2_01_FULL_39_12b</name>
    <dbReference type="NCBI Taxonomy" id="1798388"/>
    <lineage>
        <taxon>Bacteria</taxon>
        <taxon>Candidatus Gottesmaniibacteriota</taxon>
    </lineage>
</organism>
<feature type="transmembrane region" description="Helical" evidence="8">
    <location>
        <begin position="499"/>
        <end position="521"/>
    </location>
</feature>
<feature type="transmembrane region" description="Helical" evidence="8">
    <location>
        <begin position="299"/>
        <end position="321"/>
    </location>
</feature>
<name>A0A1F6ARS7_9BACT</name>
<keyword evidence="4" id="KW-0808">Transferase</keyword>
<evidence type="ECO:0000256" key="7">
    <source>
        <dbReference type="ARBA" id="ARBA00023136"/>
    </source>
</evidence>
<dbReference type="PANTHER" id="PTHR33908:SF11">
    <property type="entry name" value="MEMBRANE PROTEIN"/>
    <property type="match status" value="1"/>
</dbReference>
<evidence type="ECO:0000259" key="9">
    <source>
        <dbReference type="Pfam" id="PF13231"/>
    </source>
</evidence>
<comment type="caution">
    <text evidence="10">The sequence shown here is derived from an EMBL/GenBank/DDBJ whole genome shotgun (WGS) entry which is preliminary data.</text>
</comment>
<feature type="transmembrane region" description="Helical" evidence="8">
    <location>
        <begin position="527"/>
        <end position="546"/>
    </location>
</feature>
<dbReference type="GO" id="GO:0009103">
    <property type="term" value="P:lipopolysaccharide biosynthetic process"/>
    <property type="evidence" value="ECO:0007669"/>
    <property type="project" value="UniProtKB-ARBA"/>
</dbReference>